<evidence type="ECO:0000256" key="2">
    <source>
        <dbReference type="ARBA" id="ARBA00022617"/>
    </source>
</evidence>
<reference evidence="7" key="1">
    <citation type="submission" date="2022-12" db="EMBL/GenBank/DDBJ databases">
        <authorList>
            <person name="Deng Y."/>
            <person name="Zhang Y.-Q."/>
        </authorList>
    </citation>
    <scope>NUCLEOTIDE SEQUENCE</scope>
    <source>
        <strain evidence="7">CPCC 205372</strain>
    </source>
</reference>
<keyword evidence="3" id="KW-0479">Metal-binding</keyword>
<dbReference type="EMBL" id="JAPZPY010000014">
    <property type="protein sequence ID" value="MCZ8381941.1"/>
    <property type="molecule type" value="Genomic_DNA"/>
</dbReference>
<accession>A0ABT4PZD3</accession>
<name>A0ABT4PZD3_9MYCO</name>
<gene>
    <name evidence="7" type="ORF">O6P37_24035</name>
</gene>
<evidence type="ECO:0000256" key="6">
    <source>
        <dbReference type="ARBA" id="ARBA00023033"/>
    </source>
</evidence>
<sequence>MTDTQNDTEADSATDFDSVDFFTDAALVPDPYPYFDHLRSKCPVAPATPFGVLTVTGYDEALAVYKDPAFSSCVSVAGPFSGLPFGADGSDDVGELIEEYRASVPMAEHITSQDPPLHTRTRGLMNKLITPKRLKENEDFMWRLADQQLDTFIERGRSEFLADYAKPFSLLVIADLLGVPAEDHDEFKSVFALETVGELGKEAPTTHNPLQWLNDKFHAYIEDRRRTPREDVLTELAAAKYEDGSTPDIEDVMNLSTFLFAAGTETTTKLVSSAVRFIGDNPGFEAMLRDDRSKIPAFLEETLRMESPVKSHFRMARTTTSIGDVEVPAGTTVMVLPGACNRDERKFADPAEFRPDRPNVREQIAFIRGVHSCPGAPLARAEGRISLHRILDRMKDITISEEHHGPAQDRRYAYEPTFIMRGLSELHITFTPVG</sequence>
<evidence type="ECO:0000256" key="3">
    <source>
        <dbReference type="ARBA" id="ARBA00022723"/>
    </source>
</evidence>
<dbReference type="InterPro" id="IPR001128">
    <property type="entry name" value="Cyt_P450"/>
</dbReference>
<keyword evidence="6" id="KW-0503">Monooxygenase</keyword>
<dbReference type="Pfam" id="PF00067">
    <property type="entry name" value="p450"/>
    <property type="match status" value="1"/>
</dbReference>
<dbReference type="PANTHER" id="PTHR46696:SF1">
    <property type="entry name" value="CYTOCHROME P450 YJIB-RELATED"/>
    <property type="match status" value="1"/>
</dbReference>
<evidence type="ECO:0000313" key="7">
    <source>
        <dbReference type="EMBL" id="MCZ8381941.1"/>
    </source>
</evidence>
<organism evidence="7 8">
    <name type="scientific">Mycobacterium hippophais</name>
    <dbReference type="NCBI Taxonomy" id="3016340"/>
    <lineage>
        <taxon>Bacteria</taxon>
        <taxon>Bacillati</taxon>
        <taxon>Actinomycetota</taxon>
        <taxon>Actinomycetes</taxon>
        <taxon>Mycobacteriales</taxon>
        <taxon>Mycobacteriaceae</taxon>
        <taxon>Mycobacterium</taxon>
    </lineage>
</organism>
<comment type="similarity">
    <text evidence="1">Belongs to the cytochrome P450 family.</text>
</comment>
<proteinExistence type="inferred from homology"/>
<evidence type="ECO:0000256" key="1">
    <source>
        <dbReference type="ARBA" id="ARBA00010617"/>
    </source>
</evidence>
<evidence type="ECO:0000256" key="4">
    <source>
        <dbReference type="ARBA" id="ARBA00023002"/>
    </source>
</evidence>
<comment type="caution">
    <text evidence="7">The sequence shown here is derived from an EMBL/GenBank/DDBJ whole genome shotgun (WGS) entry which is preliminary data.</text>
</comment>
<evidence type="ECO:0000313" key="8">
    <source>
        <dbReference type="Proteomes" id="UP001142153"/>
    </source>
</evidence>
<keyword evidence="5" id="KW-0408">Iron</keyword>
<keyword evidence="4" id="KW-0560">Oxidoreductase</keyword>
<dbReference type="SUPFAM" id="SSF48264">
    <property type="entry name" value="Cytochrome P450"/>
    <property type="match status" value="1"/>
</dbReference>
<dbReference type="InterPro" id="IPR002397">
    <property type="entry name" value="Cyt_P450_B"/>
</dbReference>
<dbReference type="PRINTS" id="PR00359">
    <property type="entry name" value="BP450"/>
</dbReference>
<dbReference type="PANTHER" id="PTHR46696">
    <property type="entry name" value="P450, PUTATIVE (EUROFUNG)-RELATED"/>
    <property type="match status" value="1"/>
</dbReference>
<protein>
    <submittedName>
        <fullName evidence="7">Cytochrome P450</fullName>
    </submittedName>
</protein>
<dbReference type="InterPro" id="IPR036396">
    <property type="entry name" value="Cyt_P450_sf"/>
</dbReference>
<dbReference type="RefSeq" id="WP_269896433.1">
    <property type="nucleotide sequence ID" value="NZ_JAPZPY010000014.1"/>
</dbReference>
<keyword evidence="2" id="KW-0349">Heme</keyword>
<evidence type="ECO:0000256" key="5">
    <source>
        <dbReference type="ARBA" id="ARBA00023004"/>
    </source>
</evidence>
<dbReference type="Gene3D" id="1.10.630.10">
    <property type="entry name" value="Cytochrome P450"/>
    <property type="match status" value="1"/>
</dbReference>
<keyword evidence="8" id="KW-1185">Reference proteome</keyword>
<dbReference type="Proteomes" id="UP001142153">
    <property type="component" value="Unassembled WGS sequence"/>
</dbReference>